<dbReference type="InterPro" id="IPR006260">
    <property type="entry name" value="TonB/TolA_C"/>
</dbReference>
<comment type="similarity">
    <text evidence="2">Belongs to the TonB family.</text>
</comment>
<evidence type="ECO:0000256" key="8">
    <source>
        <dbReference type="ARBA" id="ARBA00022989"/>
    </source>
</evidence>
<keyword evidence="4" id="KW-1003">Cell membrane</keyword>
<organism evidence="11 12">
    <name type="scientific">Chitinophaga costaii</name>
    <dbReference type="NCBI Taxonomy" id="1335309"/>
    <lineage>
        <taxon>Bacteria</taxon>
        <taxon>Pseudomonadati</taxon>
        <taxon>Bacteroidota</taxon>
        <taxon>Chitinophagia</taxon>
        <taxon>Chitinophagales</taxon>
        <taxon>Chitinophagaceae</taxon>
        <taxon>Chitinophaga</taxon>
    </lineage>
</organism>
<dbReference type="GO" id="GO:0031992">
    <property type="term" value="F:energy transducer activity"/>
    <property type="evidence" value="ECO:0007669"/>
    <property type="project" value="InterPro"/>
</dbReference>
<proteinExistence type="inferred from homology"/>
<name>A0A1C4D724_9BACT</name>
<evidence type="ECO:0000259" key="10">
    <source>
        <dbReference type="PROSITE" id="PS52015"/>
    </source>
</evidence>
<gene>
    <name evidence="11" type="ORF">GA0116948_10599</name>
</gene>
<reference evidence="11 12" key="1">
    <citation type="submission" date="2016-08" db="EMBL/GenBank/DDBJ databases">
        <authorList>
            <person name="Seilhamer J.J."/>
        </authorList>
    </citation>
    <scope>NUCLEOTIDE SEQUENCE [LARGE SCALE GENOMIC DNA]</scope>
    <source>
        <strain evidence="11 12">A37T2</strain>
    </source>
</reference>
<dbReference type="Gene3D" id="3.30.1150.10">
    <property type="match status" value="2"/>
</dbReference>
<evidence type="ECO:0000256" key="6">
    <source>
        <dbReference type="ARBA" id="ARBA00022692"/>
    </source>
</evidence>
<evidence type="ECO:0000256" key="3">
    <source>
        <dbReference type="ARBA" id="ARBA00022448"/>
    </source>
</evidence>
<evidence type="ECO:0000256" key="5">
    <source>
        <dbReference type="ARBA" id="ARBA00022519"/>
    </source>
</evidence>
<dbReference type="GO" id="GO:0015891">
    <property type="term" value="P:siderophore transport"/>
    <property type="evidence" value="ECO:0007669"/>
    <property type="project" value="InterPro"/>
</dbReference>
<evidence type="ECO:0000256" key="2">
    <source>
        <dbReference type="ARBA" id="ARBA00006555"/>
    </source>
</evidence>
<evidence type="ECO:0000256" key="9">
    <source>
        <dbReference type="ARBA" id="ARBA00023136"/>
    </source>
</evidence>
<dbReference type="GO" id="GO:0055085">
    <property type="term" value="P:transmembrane transport"/>
    <property type="evidence" value="ECO:0007669"/>
    <property type="project" value="InterPro"/>
</dbReference>
<evidence type="ECO:0000256" key="4">
    <source>
        <dbReference type="ARBA" id="ARBA00022475"/>
    </source>
</evidence>
<dbReference type="EMBL" id="FMAR01000005">
    <property type="protein sequence ID" value="SCC27028.1"/>
    <property type="molecule type" value="Genomic_DNA"/>
</dbReference>
<keyword evidence="9" id="KW-0472">Membrane</keyword>
<dbReference type="InterPro" id="IPR037682">
    <property type="entry name" value="TonB_C"/>
</dbReference>
<dbReference type="PANTHER" id="PTHR33446">
    <property type="entry name" value="PROTEIN TONB-RELATED"/>
    <property type="match status" value="1"/>
</dbReference>
<dbReference type="GO" id="GO:0030288">
    <property type="term" value="C:outer membrane-bounded periplasmic space"/>
    <property type="evidence" value="ECO:0007669"/>
    <property type="project" value="InterPro"/>
</dbReference>
<dbReference type="PROSITE" id="PS52015">
    <property type="entry name" value="TONB_CTD"/>
    <property type="match status" value="1"/>
</dbReference>
<dbReference type="GO" id="GO:0098797">
    <property type="term" value="C:plasma membrane protein complex"/>
    <property type="evidence" value="ECO:0007669"/>
    <property type="project" value="TreeGrafter"/>
</dbReference>
<dbReference type="AlphaFoldDB" id="A0A1C4D724"/>
<accession>A0A1C4D724</accession>
<sequence length="256" mass="28357">MIYSLLLCLQLSVLAPTDTLLPHPLTQYDHPTPLLRSGTYSMYTEAEPFFPGGEDALRRYVGTNLKYPATTDSGFVNVKFHLNEKGKMQHPEIIFSSSPALNSEALRLVKTMPSWAPALQNEVPGGAVIILSVVFSHDQTMYFTPTGAPVQQVTVGHTMKPPAFPGGENALNNYLLSHIQYPEIARRKRMQGVVQVQFIVNQEGKVTNVKVAGEPQSYFDAEAIRVVANMPDWEPGTKNDVPTSVRFNLPVIFSLQ</sequence>
<dbReference type="NCBIfam" id="TIGR01352">
    <property type="entry name" value="tonB_Cterm"/>
    <property type="match status" value="1"/>
</dbReference>
<feature type="domain" description="TonB C-terminal" evidence="10">
    <location>
        <begin position="166"/>
        <end position="256"/>
    </location>
</feature>
<evidence type="ECO:0000256" key="1">
    <source>
        <dbReference type="ARBA" id="ARBA00004383"/>
    </source>
</evidence>
<dbReference type="SUPFAM" id="SSF74653">
    <property type="entry name" value="TolA/TonB C-terminal domain"/>
    <property type="match status" value="2"/>
</dbReference>
<dbReference type="PRINTS" id="PR01374">
    <property type="entry name" value="TONBPROTEIN"/>
</dbReference>
<dbReference type="PANTHER" id="PTHR33446:SF2">
    <property type="entry name" value="PROTEIN TONB"/>
    <property type="match status" value="1"/>
</dbReference>
<dbReference type="InterPro" id="IPR051045">
    <property type="entry name" value="TonB-dependent_transducer"/>
</dbReference>
<keyword evidence="12" id="KW-1185">Reference proteome</keyword>
<keyword evidence="7" id="KW-0653">Protein transport</keyword>
<dbReference type="STRING" id="1335309.GA0116948_10599"/>
<keyword evidence="5" id="KW-0997">Cell inner membrane</keyword>
<dbReference type="Proteomes" id="UP000242818">
    <property type="component" value="Unassembled WGS sequence"/>
</dbReference>
<evidence type="ECO:0000313" key="11">
    <source>
        <dbReference type="EMBL" id="SCC27028.1"/>
    </source>
</evidence>
<keyword evidence="6" id="KW-0812">Transmembrane</keyword>
<comment type="subcellular location">
    <subcellularLocation>
        <location evidence="1">Cell inner membrane</location>
        <topology evidence="1">Single-pass membrane protein</topology>
        <orientation evidence="1">Periplasmic side</orientation>
    </subcellularLocation>
</comment>
<keyword evidence="8" id="KW-1133">Transmembrane helix</keyword>
<protein>
    <submittedName>
        <fullName evidence="11">TonB family C-terminal domain-containing protein</fullName>
    </submittedName>
</protein>
<dbReference type="RefSeq" id="WP_089711341.1">
    <property type="nucleotide sequence ID" value="NZ_FMAR01000005.1"/>
</dbReference>
<dbReference type="Pfam" id="PF03544">
    <property type="entry name" value="TonB_C"/>
    <property type="match status" value="2"/>
</dbReference>
<keyword evidence="3" id="KW-0813">Transport</keyword>
<dbReference type="InterPro" id="IPR003538">
    <property type="entry name" value="TonB"/>
</dbReference>
<evidence type="ECO:0000256" key="7">
    <source>
        <dbReference type="ARBA" id="ARBA00022927"/>
    </source>
</evidence>
<dbReference type="OrthoDB" id="9814002at2"/>
<evidence type="ECO:0000313" key="12">
    <source>
        <dbReference type="Proteomes" id="UP000242818"/>
    </source>
</evidence>
<dbReference type="GO" id="GO:0015031">
    <property type="term" value="P:protein transport"/>
    <property type="evidence" value="ECO:0007669"/>
    <property type="project" value="UniProtKB-KW"/>
</dbReference>